<gene>
    <name evidence="2" type="ORF">PMAYCL1PPCAC_16666</name>
</gene>
<evidence type="ECO:0000313" key="3">
    <source>
        <dbReference type="Proteomes" id="UP001328107"/>
    </source>
</evidence>
<name>A0AAN5I027_9BILA</name>
<evidence type="ECO:0000256" key="1">
    <source>
        <dbReference type="SAM" id="MobiDB-lite"/>
    </source>
</evidence>
<feature type="compositionally biased region" description="Basic and acidic residues" evidence="1">
    <location>
        <begin position="199"/>
        <end position="212"/>
    </location>
</feature>
<dbReference type="AlphaFoldDB" id="A0AAN5I027"/>
<feature type="region of interest" description="Disordered" evidence="1">
    <location>
        <begin position="199"/>
        <end position="229"/>
    </location>
</feature>
<comment type="caution">
    <text evidence="2">The sequence shown here is derived from an EMBL/GenBank/DDBJ whole genome shotgun (WGS) entry which is preliminary data.</text>
</comment>
<feature type="non-terminal residue" evidence="2">
    <location>
        <position position="1"/>
    </location>
</feature>
<accession>A0AAN5I027</accession>
<sequence length="229" mass="26026">DLYRSFSLPPFATMEEEGKDSRKERKLAEEMRNHHKLHVVVGPGTVMKSGGKEGEMDPFGVGCSGVAHSLNKDKRWEKVEREQELLEKKIGDATFIKASVPIKSSRYLYPMPAGIEDIHAHKGGYTSVTTARDGEVEKKCAKSDKSKLHMLVDEDAAESTTTTYTAITLRKGGPKANERGWRSIQAYGMPKEIQRRVVKKETEDKWNDRRQEELEEELEISYEKQMGPR</sequence>
<organism evidence="2 3">
    <name type="scientific">Pristionchus mayeri</name>
    <dbReference type="NCBI Taxonomy" id="1317129"/>
    <lineage>
        <taxon>Eukaryota</taxon>
        <taxon>Metazoa</taxon>
        <taxon>Ecdysozoa</taxon>
        <taxon>Nematoda</taxon>
        <taxon>Chromadorea</taxon>
        <taxon>Rhabditida</taxon>
        <taxon>Rhabditina</taxon>
        <taxon>Diplogasteromorpha</taxon>
        <taxon>Diplogasteroidea</taxon>
        <taxon>Neodiplogasteridae</taxon>
        <taxon>Pristionchus</taxon>
    </lineage>
</organism>
<protein>
    <submittedName>
        <fullName evidence="2">Uncharacterized protein</fullName>
    </submittedName>
</protein>
<reference evidence="3" key="1">
    <citation type="submission" date="2022-10" db="EMBL/GenBank/DDBJ databases">
        <title>Genome assembly of Pristionchus species.</title>
        <authorList>
            <person name="Yoshida K."/>
            <person name="Sommer R.J."/>
        </authorList>
    </citation>
    <scope>NUCLEOTIDE SEQUENCE [LARGE SCALE GENOMIC DNA]</scope>
    <source>
        <strain evidence="3">RS5460</strain>
    </source>
</reference>
<feature type="region of interest" description="Disordered" evidence="1">
    <location>
        <begin position="1"/>
        <end position="25"/>
    </location>
</feature>
<evidence type="ECO:0000313" key="2">
    <source>
        <dbReference type="EMBL" id="GMR46471.1"/>
    </source>
</evidence>
<keyword evidence="3" id="KW-1185">Reference proteome</keyword>
<proteinExistence type="predicted"/>
<dbReference type="Proteomes" id="UP001328107">
    <property type="component" value="Unassembled WGS sequence"/>
</dbReference>
<dbReference type="EMBL" id="BTRK01000004">
    <property type="protein sequence ID" value="GMR46471.1"/>
    <property type="molecule type" value="Genomic_DNA"/>
</dbReference>